<dbReference type="SUPFAM" id="SSF51905">
    <property type="entry name" value="FAD/NAD(P)-binding domain"/>
    <property type="match status" value="2"/>
</dbReference>
<dbReference type="PANTHER" id="PTHR43755">
    <property type="match status" value="1"/>
</dbReference>
<accession>A0ABU1UTW2</accession>
<dbReference type="PRINTS" id="PR00469">
    <property type="entry name" value="PNDRDTASEII"/>
</dbReference>
<dbReference type="EMBL" id="JAVDVX010000001">
    <property type="protein sequence ID" value="MDR7088624.1"/>
    <property type="molecule type" value="Genomic_DNA"/>
</dbReference>
<evidence type="ECO:0000313" key="3">
    <source>
        <dbReference type="Proteomes" id="UP001253595"/>
    </source>
</evidence>
<feature type="domain" description="FAD/NAD(P)-binding" evidence="1">
    <location>
        <begin position="6"/>
        <end position="297"/>
    </location>
</feature>
<proteinExistence type="predicted"/>
<dbReference type="PANTHER" id="PTHR43755:SF1">
    <property type="entry name" value="FAD-DEPENDENT PYRIDINE NUCLEOTIDE-DISULPHIDE OXIDOREDUCTASE"/>
    <property type="match status" value="1"/>
</dbReference>
<dbReference type="InterPro" id="IPR036188">
    <property type="entry name" value="FAD/NAD-bd_sf"/>
</dbReference>
<dbReference type="Proteomes" id="UP001253595">
    <property type="component" value="Unassembled WGS sequence"/>
</dbReference>
<name>A0ABU1UTW2_9GAMM</name>
<dbReference type="PRINTS" id="PR00368">
    <property type="entry name" value="FADPNR"/>
</dbReference>
<keyword evidence="3" id="KW-1185">Reference proteome</keyword>
<evidence type="ECO:0000259" key="1">
    <source>
        <dbReference type="Pfam" id="PF07992"/>
    </source>
</evidence>
<comment type="caution">
    <text evidence="2">The sequence shown here is derived from an EMBL/GenBank/DDBJ whole genome shotgun (WGS) entry which is preliminary data.</text>
</comment>
<keyword evidence="2" id="KW-0560">Oxidoreductase</keyword>
<gene>
    <name evidence="2" type="ORF">J2X05_000627</name>
</gene>
<evidence type="ECO:0000313" key="2">
    <source>
        <dbReference type="EMBL" id="MDR7088624.1"/>
    </source>
</evidence>
<dbReference type="Gene3D" id="3.50.50.100">
    <property type="match status" value="1"/>
</dbReference>
<sequence length="384" mass="41287">MTSGKTILILGGGIGGIVAATELRKKLSSQHRIVVIERLADHVFPPSLLWVASGARDAKQISKPLSSLARKGIEVIQGTIEKIDAEKKAVMVNGQQLHGDYLIIATGAELAPETVPGLMAAGHNLYSLEGAQAIRNASLKLNKGKVVVLVCSMPFKCPAAPYEAAMLLESDFRKRGLAKNVSVEIYSPEPGPMPVTGPEVSQQVRTMVESKGVAYFPQHAVKEIDPVAREIHFATGDKKPFDLLVYIPPHRATTVVREAGLLGENGWIPVDRFNLATKYQDVYAIGDVAGIPLKNGKPLPKAGVLAHGQAEVVANNIAVAINGSGDTESFNGHGECFLEIGDGMAGMGKGNFYAEPNPDIKMKPPGRLLHFGKILFEKYWLYKI</sequence>
<dbReference type="InterPro" id="IPR052541">
    <property type="entry name" value="SQRD"/>
</dbReference>
<organism evidence="2 3">
    <name type="scientific">Cellvibrio fibrivorans</name>
    <dbReference type="NCBI Taxonomy" id="126350"/>
    <lineage>
        <taxon>Bacteria</taxon>
        <taxon>Pseudomonadati</taxon>
        <taxon>Pseudomonadota</taxon>
        <taxon>Gammaproteobacteria</taxon>
        <taxon>Cellvibrionales</taxon>
        <taxon>Cellvibrionaceae</taxon>
        <taxon>Cellvibrio</taxon>
    </lineage>
</organism>
<protein>
    <submittedName>
        <fullName evidence="2">Sulfide:quinone oxidoreductase</fullName>
        <ecNumber evidence="2">1.8.5.-</ecNumber>
    </submittedName>
</protein>
<dbReference type="EC" id="1.8.5.-" evidence="2"/>
<reference evidence="2 3" key="1">
    <citation type="submission" date="2023-07" db="EMBL/GenBank/DDBJ databases">
        <title>Sorghum-associated microbial communities from plants grown in Nebraska, USA.</title>
        <authorList>
            <person name="Schachtman D."/>
        </authorList>
    </citation>
    <scope>NUCLEOTIDE SEQUENCE [LARGE SCALE GENOMIC DNA]</scope>
    <source>
        <strain evidence="2 3">BE190</strain>
    </source>
</reference>
<dbReference type="RefSeq" id="WP_310068496.1">
    <property type="nucleotide sequence ID" value="NZ_JAVDVX010000001.1"/>
</dbReference>
<dbReference type="Pfam" id="PF07992">
    <property type="entry name" value="Pyr_redox_2"/>
    <property type="match status" value="1"/>
</dbReference>
<dbReference type="InterPro" id="IPR023753">
    <property type="entry name" value="FAD/NAD-binding_dom"/>
</dbReference>
<dbReference type="GO" id="GO:0016491">
    <property type="term" value="F:oxidoreductase activity"/>
    <property type="evidence" value="ECO:0007669"/>
    <property type="project" value="UniProtKB-KW"/>
</dbReference>